<comment type="cofactor">
    <cofactor evidence="10 11">
        <name>Zn(2+)</name>
        <dbReference type="ChEBI" id="CHEBI:29105"/>
    </cofactor>
    <text evidence="10 11">Binds 1 zinc ion per subunit.</text>
</comment>
<evidence type="ECO:0000256" key="4">
    <source>
        <dbReference type="ARBA" id="ARBA00022801"/>
    </source>
</evidence>
<dbReference type="EMBL" id="DS469718">
    <property type="protein sequence ID" value="EDO34806.1"/>
    <property type="molecule type" value="Genomic_DNA"/>
</dbReference>
<dbReference type="PRINTS" id="PR00480">
    <property type="entry name" value="ASTACIN"/>
</dbReference>
<keyword evidence="7" id="KW-0865">Zymogen</keyword>
<evidence type="ECO:0000256" key="7">
    <source>
        <dbReference type="ARBA" id="ARBA00023145"/>
    </source>
</evidence>
<feature type="binding site" evidence="10">
    <location>
        <position position="74"/>
    </location>
    <ligand>
        <name>Zn(2+)</name>
        <dbReference type="ChEBI" id="CHEBI:29105"/>
        <note>catalytic</note>
    </ligand>
</feature>
<keyword evidence="3" id="KW-0732">Signal</keyword>
<dbReference type="PhylomeDB" id="A7SNB7"/>
<dbReference type="OMA" id="ATSINCL"/>
<evidence type="ECO:0000256" key="10">
    <source>
        <dbReference type="PROSITE-ProRule" id="PRU01211"/>
    </source>
</evidence>
<evidence type="ECO:0000259" key="12">
    <source>
        <dbReference type="PROSITE" id="PS51864"/>
    </source>
</evidence>
<feature type="non-terminal residue" evidence="13">
    <location>
        <position position="1"/>
    </location>
</feature>
<dbReference type="EC" id="3.4.24.-" evidence="11"/>
<keyword evidence="2 10" id="KW-0479">Metal-binding</keyword>
<dbReference type="Gene3D" id="3.40.390.10">
    <property type="entry name" value="Collagenase (Catalytic Domain)"/>
    <property type="match status" value="1"/>
</dbReference>
<keyword evidence="4 10" id="KW-0378">Hydrolase</keyword>
<feature type="active site" evidence="10">
    <location>
        <position position="65"/>
    </location>
</feature>
<evidence type="ECO:0000313" key="13">
    <source>
        <dbReference type="EMBL" id="EDO34806.1"/>
    </source>
</evidence>
<dbReference type="GO" id="GO:0004222">
    <property type="term" value="F:metalloendopeptidase activity"/>
    <property type="evidence" value="ECO:0000318"/>
    <property type="project" value="GO_Central"/>
</dbReference>
<name>A7SNB7_NEMVE</name>
<keyword evidence="14" id="KW-1185">Reference proteome</keyword>
<dbReference type="InParanoid" id="A7SNB7"/>
<evidence type="ECO:0000256" key="2">
    <source>
        <dbReference type="ARBA" id="ARBA00022723"/>
    </source>
</evidence>
<dbReference type="PANTHER" id="PTHR10127:SF780">
    <property type="entry name" value="METALLOENDOPEPTIDASE"/>
    <property type="match status" value="1"/>
</dbReference>
<keyword evidence="1 10" id="KW-0645">Protease</keyword>
<protein>
    <recommendedName>
        <fullName evidence="11">Metalloendopeptidase</fullName>
        <ecNumber evidence="11">3.4.24.-</ecNumber>
    </recommendedName>
</protein>
<dbReference type="CDD" id="cd04280">
    <property type="entry name" value="ZnMc_astacin_like"/>
    <property type="match status" value="1"/>
</dbReference>
<dbReference type="SUPFAM" id="SSF55486">
    <property type="entry name" value="Metalloproteases ('zincins'), catalytic domain"/>
    <property type="match status" value="1"/>
</dbReference>
<evidence type="ECO:0000256" key="8">
    <source>
        <dbReference type="ARBA" id="ARBA00023157"/>
    </source>
</evidence>
<feature type="binding site" evidence="10">
    <location>
        <position position="68"/>
    </location>
    <ligand>
        <name>Zn(2+)</name>
        <dbReference type="ChEBI" id="CHEBI:29105"/>
        <note>catalytic</note>
    </ligand>
</feature>
<dbReference type="GO" id="GO:0005615">
    <property type="term" value="C:extracellular space"/>
    <property type="evidence" value="ECO:0000318"/>
    <property type="project" value="GO_Central"/>
</dbReference>
<dbReference type="MEROPS" id="M12.A41"/>
<evidence type="ECO:0000313" key="14">
    <source>
        <dbReference type="Proteomes" id="UP000001593"/>
    </source>
</evidence>
<evidence type="ECO:0000256" key="5">
    <source>
        <dbReference type="ARBA" id="ARBA00022833"/>
    </source>
</evidence>
<gene>
    <name evidence="13" type="ORF">NEMVEDRAFT_v1g124608</name>
</gene>
<reference evidence="13 14" key="1">
    <citation type="journal article" date="2007" name="Science">
        <title>Sea anemone genome reveals ancestral eumetazoan gene repertoire and genomic organization.</title>
        <authorList>
            <person name="Putnam N.H."/>
            <person name="Srivastava M."/>
            <person name="Hellsten U."/>
            <person name="Dirks B."/>
            <person name="Chapman J."/>
            <person name="Salamov A."/>
            <person name="Terry A."/>
            <person name="Shapiro H."/>
            <person name="Lindquist E."/>
            <person name="Kapitonov V.V."/>
            <person name="Jurka J."/>
            <person name="Genikhovich G."/>
            <person name="Grigoriev I.V."/>
            <person name="Lucas S.M."/>
            <person name="Steele R.E."/>
            <person name="Finnerty J.R."/>
            <person name="Technau U."/>
            <person name="Martindale M.Q."/>
            <person name="Rokhsar D.S."/>
        </authorList>
    </citation>
    <scope>NUCLEOTIDE SEQUENCE [LARGE SCALE GENOMIC DNA]</scope>
    <source>
        <strain evidence="14">CH2 X CH6</strain>
    </source>
</reference>
<accession>A7SNB7</accession>
<dbReference type="PROSITE" id="PS51864">
    <property type="entry name" value="ASTACIN"/>
    <property type="match status" value="1"/>
</dbReference>
<evidence type="ECO:0000256" key="9">
    <source>
        <dbReference type="ARBA" id="ARBA00023180"/>
    </source>
</evidence>
<dbReference type="FunFam" id="3.40.390.10:FF:000015">
    <property type="entry name" value="Meprin A subunit"/>
    <property type="match status" value="1"/>
</dbReference>
<proteinExistence type="predicted"/>
<evidence type="ECO:0000256" key="11">
    <source>
        <dbReference type="RuleBase" id="RU361183"/>
    </source>
</evidence>
<dbReference type="PANTHER" id="PTHR10127">
    <property type="entry name" value="DISCOIDIN, CUB, EGF, LAMININ , AND ZINC METALLOPROTEASE DOMAIN CONTAINING"/>
    <property type="match status" value="1"/>
</dbReference>
<evidence type="ECO:0000256" key="3">
    <source>
        <dbReference type="ARBA" id="ARBA00022729"/>
    </source>
</evidence>
<dbReference type="GO" id="GO:0006508">
    <property type="term" value="P:proteolysis"/>
    <property type="evidence" value="ECO:0007669"/>
    <property type="project" value="UniProtKB-KW"/>
</dbReference>
<evidence type="ECO:0000256" key="6">
    <source>
        <dbReference type="ARBA" id="ARBA00023049"/>
    </source>
</evidence>
<feature type="domain" description="Peptidase M12A" evidence="12">
    <location>
        <begin position="1"/>
        <end position="166"/>
    </location>
</feature>
<comment type="caution">
    <text evidence="10">Lacks conserved residue(s) required for the propagation of feature annotation.</text>
</comment>
<dbReference type="HOGENOM" id="CLU_017286_4_0_1"/>
<dbReference type="AlphaFoldDB" id="A7SNB7"/>
<dbReference type="SMART" id="SM00235">
    <property type="entry name" value="ZnMc"/>
    <property type="match status" value="1"/>
</dbReference>
<evidence type="ECO:0000256" key="1">
    <source>
        <dbReference type="ARBA" id="ARBA00022670"/>
    </source>
</evidence>
<dbReference type="GO" id="GO:0008270">
    <property type="term" value="F:zinc ion binding"/>
    <property type="evidence" value="ECO:0007669"/>
    <property type="project" value="UniProtKB-UniRule"/>
</dbReference>
<feature type="binding site" evidence="10">
    <location>
        <position position="64"/>
    </location>
    <ligand>
        <name>Zn(2+)</name>
        <dbReference type="ChEBI" id="CHEBI:29105"/>
        <note>catalytic</note>
    </ligand>
</feature>
<keyword evidence="6 10" id="KW-0482">Metalloprotease</keyword>
<keyword evidence="5 10" id="KW-0862">Zinc</keyword>
<organism evidence="13 14">
    <name type="scientific">Nematostella vectensis</name>
    <name type="common">Starlet sea anemone</name>
    <dbReference type="NCBI Taxonomy" id="45351"/>
    <lineage>
        <taxon>Eukaryota</taxon>
        <taxon>Metazoa</taxon>
        <taxon>Cnidaria</taxon>
        <taxon>Anthozoa</taxon>
        <taxon>Hexacorallia</taxon>
        <taxon>Actiniaria</taxon>
        <taxon>Edwardsiidae</taxon>
        <taxon>Nematostella</taxon>
    </lineage>
</organism>
<dbReference type="InterPro" id="IPR006026">
    <property type="entry name" value="Peptidase_Metallo"/>
</dbReference>
<dbReference type="InterPro" id="IPR024079">
    <property type="entry name" value="MetalloPept_cat_dom_sf"/>
</dbReference>
<sequence length="177" mass="19447">SAINAAIAEYAQKTCIRLRPKKAGETAYLSIFKGGGCWSYVGRTGSKQQLSLAGGCWHKGIVIHEIAHALGFFHEQSRPDRDHFVTIKFENIQDGKEGNFRMHSTSQVTTHGTTYDFESVMHYGGRAFSKNGQPTIVAKKAGVNLGQRHGLSHLDTIQVNIHYGCNGTVVRISLVSM</sequence>
<keyword evidence="9" id="KW-0325">Glycoprotein</keyword>
<dbReference type="InterPro" id="IPR034035">
    <property type="entry name" value="Astacin-like_dom"/>
</dbReference>
<dbReference type="InterPro" id="IPR001506">
    <property type="entry name" value="Peptidase_M12A"/>
</dbReference>
<keyword evidence="8" id="KW-1015">Disulfide bond</keyword>
<dbReference type="Pfam" id="PF01400">
    <property type="entry name" value="Astacin"/>
    <property type="match status" value="1"/>
</dbReference>
<dbReference type="Proteomes" id="UP000001593">
    <property type="component" value="Unassembled WGS sequence"/>
</dbReference>
<dbReference type="eggNOG" id="KOG3714">
    <property type="taxonomic scope" value="Eukaryota"/>
</dbReference>